<evidence type="ECO:0000313" key="3">
    <source>
        <dbReference type="Proteomes" id="UP001211907"/>
    </source>
</evidence>
<feature type="domain" description="N-acetyltransferase" evidence="1">
    <location>
        <begin position="3"/>
        <end position="172"/>
    </location>
</feature>
<dbReference type="SUPFAM" id="SSF55729">
    <property type="entry name" value="Acyl-CoA N-acyltransferases (Nat)"/>
    <property type="match status" value="1"/>
</dbReference>
<dbReference type="AlphaFoldDB" id="A0AAD5T4Z6"/>
<dbReference type="EMBL" id="JADGJH010000587">
    <property type="protein sequence ID" value="KAJ3125870.1"/>
    <property type="molecule type" value="Genomic_DNA"/>
</dbReference>
<proteinExistence type="predicted"/>
<comment type="caution">
    <text evidence="2">The sequence shown here is derived from an EMBL/GenBank/DDBJ whole genome shotgun (WGS) entry which is preliminary data.</text>
</comment>
<name>A0AAD5T4Z6_9FUNG</name>
<dbReference type="CDD" id="cd04301">
    <property type="entry name" value="NAT_SF"/>
    <property type="match status" value="1"/>
</dbReference>
<evidence type="ECO:0000259" key="1">
    <source>
        <dbReference type="PROSITE" id="PS51186"/>
    </source>
</evidence>
<accession>A0AAD5T4Z6</accession>
<dbReference type="Pfam" id="PF00583">
    <property type="entry name" value="Acetyltransf_1"/>
    <property type="match status" value="1"/>
</dbReference>
<protein>
    <recommendedName>
        <fullName evidence="1">N-acetyltransferase domain-containing protein</fullName>
    </recommendedName>
</protein>
<dbReference type="InterPro" id="IPR016181">
    <property type="entry name" value="Acyl_CoA_acyltransferase"/>
</dbReference>
<reference evidence="2" key="1">
    <citation type="submission" date="2020-05" db="EMBL/GenBank/DDBJ databases">
        <title>Phylogenomic resolution of chytrid fungi.</title>
        <authorList>
            <person name="Stajich J.E."/>
            <person name="Amses K."/>
            <person name="Simmons R."/>
            <person name="Seto K."/>
            <person name="Myers J."/>
            <person name="Bonds A."/>
            <person name="Quandt C.A."/>
            <person name="Barry K."/>
            <person name="Liu P."/>
            <person name="Grigoriev I."/>
            <person name="Longcore J.E."/>
            <person name="James T.Y."/>
        </authorList>
    </citation>
    <scope>NUCLEOTIDE SEQUENCE</scope>
    <source>
        <strain evidence="2">JEL0513</strain>
    </source>
</reference>
<sequence length="172" mass="19230">MSVVIRHLPSKPSQNDIDLIIQLRKECGWGLDLVPEWLDLTARGLRINFFIETSNDSADSSDKPPVQAAGMISLVLEDTADPDMASVANKTASVASLYVRPQFEGRGLGKAAMVFVEQFARDKLEVEKLTLGVGASNEKVYGMYYRIGYREFKERVEVHWSKEGMALMMKSI</sequence>
<gene>
    <name evidence="2" type="ORF">HK100_010553</name>
</gene>
<dbReference type="Gene3D" id="3.40.630.30">
    <property type="match status" value="1"/>
</dbReference>
<dbReference type="InterPro" id="IPR000182">
    <property type="entry name" value="GNAT_dom"/>
</dbReference>
<keyword evidence="3" id="KW-1185">Reference proteome</keyword>
<dbReference type="GO" id="GO:0016747">
    <property type="term" value="F:acyltransferase activity, transferring groups other than amino-acyl groups"/>
    <property type="evidence" value="ECO:0007669"/>
    <property type="project" value="InterPro"/>
</dbReference>
<dbReference type="Proteomes" id="UP001211907">
    <property type="component" value="Unassembled WGS sequence"/>
</dbReference>
<organism evidence="2 3">
    <name type="scientific">Physocladia obscura</name>
    <dbReference type="NCBI Taxonomy" id="109957"/>
    <lineage>
        <taxon>Eukaryota</taxon>
        <taxon>Fungi</taxon>
        <taxon>Fungi incertae sedis</taxon>
        <taxon>Chytridiomycota</taxon>
        <taxon>Chytridiomycota incertae sedis</taxon>
        <taxon>Chytridiomycetes</taxon>
        <taxon>Chytridiales</taxon>
        <taxon>Chytriomycetaceae</taxon>
        <taxon>Physocladia</taxon>
    </lineage>
</organism>
<evidence type="ECO:0000313" key="2">
    <source>
        <dbReference type="EMBL" id="KAJ3125870.1"/>
    </source>
</evidence>
<dbReference type="PROSITE" id="PS51186">
    <property type="entry name" value="GNAT"/>
    <property type="match status" value="1"/>
</dbReference>